<protein>
    <submittedName>
        <fullName evidence="1">Uncharacterized protein</fullName>
    </submittedName>
</protein>
<proteinExistence type="predicted"/>
<keyword evidence="2" id="KW-1185">Reference proteome</keyword>
<name>A0ACC0GQQ0_9ERIC</name>
<dbReference type="Proteomes" id="UP001060215">
    <property type="component" value="Chromosome 9"/>
</dbReference>
<comment type="caution">
    <text evidence="1">The sequence shown here is derived from an EMBL/GenBank/DDBJ whole genome shotgun (WGS) entry which is preliminary data.</text>
</comment>
<sequence length="90" mass="9730">MAKKVILAMIIALSLIVMTMARGGPSHFIPAIAVDAHEEEALPIPTNTIDAAADKNKDISLQEKMPTVAMVAYPFFKARPTSDCCSKHFS</sequence>
<reference evidence="1 2" key="1">
    <citation type="journal article" date="2022" name="Plant J.">
        <title>Chromosome-level genome of Camellia lanceoleosa provides a valuable resource for understanding genome evolution and self-incompatibility.</title>
        <authorList>
            <person name="Gong W."/>
            <person name="Xiao S."/>
            <person name="Wang L."/>
            <person name="Liao Z."/>
            <person name="Chang Y."/>
            <person name="Mo W."/>
            <person name="Hu G."/>
            <person name="Li W."/>
            <person name="Zhao G."/>
            <person name="Zhu H."/>
            <person name="Hu X."/>
            <person name="Ji K."/>
            <person name="Xiang X."/>
            <person name="Song Q."/>
            <person name="Yuan D."/>
            <person name="Jin S."/>
            <person name="Zhang L."/>
        </authorList>
    </citation>
    <scope>NUCLEOTIDE SEQUENCE [LARGE SCALE GENOMIC DNA]</scope>
    <source>
        <strain evidence="1">SQ_2022a</strain>
    </source>
</reference>
<dbReference type="EMBL" id="CM045766">
    <property type="protein sequence ID" value="KAI8003557.1"/>
    <property type="molecule type" value="Genomic_DNA"/>
</dbReference>
<gene>
    <name evidence="1" type="ORF">LOK49_LG08G02004</name>
</gene>
<accession>A0ACC0GQQ0</accession>
<evidence type="ECO:0000313" key="2">
    <source>
        <dbReference type="Proteomes" id="UP001060215"/>
    </source>
</evidence>
<evidence type="ECO:0000313" key="1">
    <source>
        <dbReference type="EMBL" id="KAI8003557.1"/>
    </source>
</evidence>
<organism evidence="1 2">
    <name type="scientific">Camellia lanceoleosa</name>
    <dbReference type="NCBI Taxonomy" id="1840588"/>
    <lineage>
        <taxon>Eukaryota</taxon>
        <taxon>Viridiplantae</taxon>
        <taxon>Streptophyta</taxon>
        <taxon>Embryophyta</taxon>
        <taxon>Tracheophyta</taxon>
        <taxon>Spermatophyta</taxon>
        <taxon>Magnoliopsida</taxon>
        <taxon>eudicotyledons</taxon>
        <taxon>Gunneridae</taxon>
        <taxon>Pentapetalae</taxon>
        <taxon>asterids</taxon>
        <taxon>Ericales</taxon>
        <taxon>Theaceae</taxon>
        <taxon>Camellia</taxon>
    </lineage>
</organism>